<sequence>MASAILTPGPSARHNRPAGATATGAAPHPGHRIGAALRAVRVFAGAAFGVAVLGEYAQEAGVKRR</sequence>
<proteinExistence type="predicted"/>
<feature type="compositionally biased region" description="Low complexity" evidence="1">
    <location>
        <begin position="17"/>
        <end position="30"/>
    </location>
</feature>
<dbReference type="RefSeq" id="WP_344496916.1">
    <property type="nucleotide sequence ID" value="NZ_BAAAUD010000039.1"/>
</dbReference>
<dbReference type="Proteomes" id="UP001500403">
    <property type="component" value="Unassembled WGS sequence"/>
</dbReference>
<organism evidence="2 3">
    <name type="scientific">Streptomyces enissocaesilis</name>
    <dbReference type="NCBI Taxonomy" id="332589"/>
    <lineage>
        <taxon>Bacteria</taxon>
        <taxon>Bacillati</taxon>
        <taxon>Actinomycetota</taxon>
        <taxon>Actinomycetes</taxon>
        <taxon>Kitasatosporales</taxon>
        <taxon>Streptomycetaceae</taxon>
        <taxon>Streptomyces</taxon>
        <taxon>Streptomyces rochei group</taxon>
    </lineage>
</organism>
<evidence type="ECO:0008006" key="4">
    <source>
        <dbReference type="Google" id="ProtNLM"/>
    </source>
</evidence>
<gene>
    <name evidence="2" type="ORF">GCM10010446_40450</name>
</gene>
<evidence type="ECO:0000313" key="3">
    <source>
        <dbReference type="Proteomes" id="UP001500403"/>
    </source>
</evidence>
<feature type="region of interest" description="Disordered" evidence="1">
    <location>
        <begin position="1"/>
        <end position="30"/>
    </location>
</feature>
<comment type="caution">
    <text evidence="2">The sequence shown here is derived from an EMBL/GenBank/DDBJ whole genome shotgun (WGS) entry which is preliminary data.</text>
</comment>
<keyword evidence="3" id="KW-1185">Reference proteome</keyword>
<protein>
    <recommendedName>
        <fullName evidence="4">DoxX family protein</fullName>
    </recommendedName>
</protein>
<accession>A0ABN3XGA8</accession>
<evidence type="ECO:0000313" key="2">
    <source>
        <dbReference type="EMBL" id="GAA2951116.1"/>
    </source>
</evidence>
<dbReference type="EMBL" id="BAAAUD010000039">
    <property type="protein sequence ID" value="GAA2951116.1"/>
    <property type="molecule type" value="Genomic_DNA"/>
</dbReference>
<evidence type="ECO:0000256" key="1">
    <source>
        <dbReference type="SAM" id="MobiDB-lite"/>
    </source>
</evidence>
<name>A0ABN3XGA8_9ACTN</name>
<reference evidence="2 3" key="1">
    <citation type="journal article" date="2019" name="Int. J. Syst. Evol. Microbiol.">
        <title>The Global Catalogue of Microorganisms (GCM) 10K type strain sequencing project: providing services to taxonomists for standard genome sequencing and annotation.</title>
        <authorList>
            <consortium name="The Broad Institute Genomics Platform"/>
            <consortium name="The Broad Institute Genome Sequencing Center for Infectious Disease"/>
            <person name="Wu L."/>
            <person name="Ma J."/>
        </authorList>
    </citation>
    <scope>NUCLEOTIDE SEQUENCE [LARGE SCALE GENOMIC DNA]</scope>
    <source>
        <strain evidence="2 3">JCM 9088</strain>
    </source>
</reference>